<feature type="compositionally biased region" description="Low complexity" evidence="7">
    <location>
        <begin position="1925"/>
        <end position="1937"/>
    </location>
</feature>
<keyword evidence="3" id="KW-0597">Phosphoprotein</keyword>
<evidence type="ECO:0000256" key="5">
    <source>
        <dbReference type="ARBA" id="ARBA00023212"/>
    </source>
</evidence>
<feature type="compositionally biased region" description="Acidic residues" evidence="7">
    <location>
        <begin position="283"/>
        <end position="294"/>
    </location>
</feature>
<dbReference type="EnsemblMetazoa" id="ENSAATROPT015954">
    <property type="protein sequence ID" value="ENSAATROPP014010"/>
    <property type="gene ID" value="ENSAATROPG013057"/>
</dbReference>
<feature type="compositionally biased region" description="Basic and acidic residues" evidence="7">
    <location>
        <begin position="1489"/>
        <end position="1513"/>
    </location>
</feature>
<feature type="compositionally biased region" description="Basic and acidic residues" evidence="7">
    <location>
        <begin position="2356"/>
        <end position="2382"/>
    </location>
</feature>
<feature type="compositionally biased region" description="Acidic residues" evidence="7">
    <location>
        <begin position="131"/>
        <end position="143"/>
    </location>
</feature>
<feature type="compositionally biased region" description="Polar residues" evidence="7">
    <location>
        <begin position="1895"/>
        <end position="1916"/>
    </location>
</feature>
<comment type="subcellular location">
    <subcellularLocation>
        <location evidence="1">Cytoplasm</location>
        <location evidence="1">Cytoskeleton</location>
        <location evidence="1">Microtubule organizing center</location>
        <location evidence="1">Centrosome</location>
    </subcellularLocation>
</comment>
<feature type="compositionally biased region" description="Polar residues" evidence="7">
    <location>
        <begin position="1516"/>
        <end position="1525"/>
    </location>
</feature>
<name>A0AAG5DSR5_ANOAO</name>
<feature type="compositionally biased region" description="Basic and acidic residues" evidence="7">
    <location>
        <begin position="421"/>
        <end position="433"/>
    </location>
</feature>
<keyword evidence="4 6" id="KW-0175">Coiled coil</keyword>
<sequence length="3378" mass="378717">MNRLKLKPLKLPREANRASGDMDEDQRSSGVPGSNKASSTSRASIGSVGTSAGSGVGGVGSKSSSSYGSRTEPSVRFRLEDEILGSGSELSGSGSGSGSVSASVSESLSANDNQHDDDSLEIMEEILVPVDGDDDDDGDDDGGEPGVGSGSVQSVDEEPVRHARPARQRHRLSSDGSSTEEASSVNRLQPKQKTAASAVADRKRQLFDIGDEEDLVARGASGSGASLFDIDRIQLSGEDIAQHFQPTAAIDDSDRSSAAEEVDDSNRSGAKGGREWSFRTLDDNEEAEEEEDSFEQPLNDSESSKEKHKPKVATVATHQTKELSPLNEDDVLINDSKVNLNSLKRRAQSLQRVEGAERKSNPINMAESNNNSQDNSLNTTNDISDLAKDTESERVGSVELDPESSAVDGATGVRTAAKLSLEGRSRSVPDERPTAAGVGFASLGPIRLTEERRVVEDTQATEDHSSASSDGSGAPGDLRERILTTSKSFDEVQAQSVPVEVLEDKTDSEKAHQQQQQQQRIVGESIVKQMERVSGEQKEALEDISEESEHTLGGGNSSNGPTDDQRGGGVDAKGSAGVIEKGKEMRTILEEKLLQKRLSIGSTIYEDNKENMPEGDSLKAHDFDSVVSVKMFQTMENEIRKLHEIIATKDVLLETYGRKDSVGIPSKEGGSRAGDSMREQQPCRSHNSDSISLATNSTEYRPVGELEAIASAAEKDLHGKILERNQWIELLADKLKESLQERNQLQTEGEKLAGEVMQLKKQLAETVESMKLKTQWAAVRQDQESTSGQRISEISIDLVSETEDGGLSDFPDQYDDRELQQQERAFDRNSQCSGDLAALNPLHIPLKISKQLEQFRRYLSQDELRLFNMVQTKFDDFLTQEVEKVRGDITQGETENRLLREQLAVERAEKEQEVSRLRQMLGSVKTGSIEIGVLRAELEARHTQEMADLRTYFEKKCVELEKQYSEEVFSQQSRRLSNDDTGSEISGAEEFPEENGGYQSKHTSPRRKHKEDIYLSPTHRKITPTTIDATDGSADEVLVIEIPDDKHRNLTSDELREFYQSKIKEMNLQHERVFANLREKLSVYEAKEKGKQFVSNQTASTSSPIAKDHQCSPLLTNEPQPQTPPPPAESPSSTDTNVAPLGGSVPPSVAAAAVVGEAPLTNSSDTNNMTRRTIDRTDSPVVAEAGSESDLQEIIAGYERRLQEQVALARQDVLKELEVQIQALLTDSSFEDSHWPPELVLLREKFTAKSQLEIAQLQLKHEEEMARMKNDFEKQLQRKLKRHTTFDSSRGLDKIISERDNLRELSSTLRNVLGGLAKYFSICEDDLNSTVLEELHRCQQQWHANASVLAGASDASADESQLAANGTAVPESELNVTDLSFLSSCKLLKYAPDVSGIISIIEDPSLVEYVSSARGHREGEEQSENVSINLEECLERLKAEALSLLALSERIKQSAPEATARTVDESEKVSEKNDSCEEEDGLKRRGKTRPIEKQARSFDESMVRSGAHGDRGEQQGGSSLANGSRSLPVDLSGVQVNGELNLQLHELKNRLLKAEDDRKQLEMELAEARSKQNSLVSELSETKQHLLELNSQRVEFSEGYGTNALLPTAQRVANNSFVELQERAKALLGSTGTGADQTIEDNSLLLQLVEDFAREGERYLEDGKRDRMDLQSQIEAADKQLKATRQFLEDQAAEREQERDEFVKEIDRLKCTLREKEKDKVNYERANKEEGCVADCRYAKENRAFAAKLESMEQQVKELTVQISDRDDRMRKMETDLKDSIDKGFTLREIISELETQIESKTINEHVLETKVKELEKYIDVQNQQNESMHQEMESFKTDLAVRGYDEKIARLEEELRQRQPTAEQSIVLEALTVQLRDIEETLERKTKNLETLHSTSGASLGCSSPSEDISVNQDSPLHRKRRAASTGAGAEGSAAGADDKPSVTPLPVDEVQRIFDKLHRHSRVEDVAIKRINDLEMQITNIRSGYAELQHERDVLQEKMSEQSMKISSLQTRLDEQRLRAEELHRQGTSQLTVKVHDLQNELHNLKETLQTRDKQIVNLKQFLENSQQAIARQEKELAMNQDSVERGNGGEQGQRLETELRAKEEEIRQLRDRIKNEMINKAALPDLMETMLAEKNEEIDQLRERLAQYQQSGEPIAAAAAVSAQQLHAGPAAAMAKDDDGGRTLSDVVSITDCDESDMVMRRMPEHGFTLEGILPAHSIPMDSGTSLLPNHSKQSSVQMLGPAMSGGHESSSMLNSIPLRSNFFHDVCSAVPRVPDQTRSSAPTPEYVPRQINFSLADDGSPMERVGIIPHRQSAPPTTLMFFGGPPAPSGGARALVQEPAFIEEIFDEEADAHDGPQKGAARRDDSHSAQDEGRAKLEGEVESLKLSLDRVVNEKNELVNRLKGELQEKVEQMADLQVELAARNKLYEDLMQEKKELRDEVEKVKLALGQLDQQARDVQQKESELREAQEQLHRKEAEVVEVSTRYDKIRAEMEDVTKESTVLRAEQQRQKLEVDTLRQQVESLNKTIGHKDELMSKLEKDLLNYSKNEEKYLEQLRSLDAKETELKIVQGNYKDRLHEIEILNEDNRFLTEDINRLKNEIARSSSSLNSNSSYVQALKQNCAKLEEELQETKLLLTEKMLALERVRIDLTGCQHDLEDVRGVLREKEMIIQQIGDDGQSLHEALSNIQEQMQEKNVTLNGKLREEQDRNAKLQSELEQLKLQLQRNDNSSSPKPFSVEEIAEQLEKELNYSAQLDSSILKAIESDDVNSDDERQQGSAARKAAARRPSDLDDLRQKLQLEMDKGRKMQELLEGEKQNSASIQQQDAEIIEAMRVRLEASLGNESTLQRLLEEERTKNERLSRMVGGLQRTKSFDNYLLMKGKGSPQHQPDGGATSGGNSPQRLNRLLNRSGEFEAEMVARYESELKFLTAQNARERERTADLQRVLERERERFEREITERTEHGEQVKKELSRVLKEKEALELELDHEQEKLELAHRELESLEKRIGALQEAEALRSARRERTSGQNSLEYQELKLRLEGVEFERNQLRDTVQSLRTEVDRRRTREAQLTEALSREHSMQAQGQSQHEVVPEEFLNKLKDLNRMLEANARENHQQAETLRFMMEERRALQLRIQELERYNAHGGHHLHHQREDLEERANHLFGKYLRSESHRKALVHQKRYLQIVLTTYEENEAKALALLNAQLPPGQLEVLALASGPRSLESSSHPHRAGRKSFRSIVTVIVAIERMKYLVRKWHGGRRVCAKAIFSQPFSPRRSQSASTNVWARSPNSHFAEYGTSGGGGGAVRLERAEPIPPQMFSASVGVAAGGGAFMRTLSVPVTGSPTSMRMNVDVLETLREHQQQPQYSRNGHGNR</sequence>
<reference evidence="9" key="1">
    <citation type="submission" date="2024-04" db="UniProtKB">
        <authorList>
            <consortium name="EnsemblMetazoa"/>
        </authorList>
    </citation>
    <scope>IDENTIFICATION</scope>
    <source>
        <strain evidence="9">EBRO</strain>
    </source>
</reference>
<accession>A0AAG5DSR5</accession>
<evidence type="ECO:0000313" key="9">
    <source>
        <dbReference type="EnsemblMetazoa" id="ENSAATROPP014010"/>
    </source>
</evidence>
<evidence type="ECO:0000259" key="8">
    <source>
        <dbReference type="Pfam" id="PF10495"/>
    </source>
</evidence>
<organism evidence="9 10">
    <name type="scientific">Anopheles atroparvus</name>
    <name type="common">European mosquito</name>
    <dbReference type="NCBI Taxonomy" id="41427"/>
    <lineage>
        <taxon>Eukaryota</taxon>
        <taxon>Metazoa</taxon>
        <taxon>Ecdysozoa</taxon>
        <taxon>Arthropoda</taxon>
        <taxon>Hexapoda</taxon>
        <taxon>Insecta</taxon>
        <taxon>Pterygota</taxon>
        <taxon>Neoptera</taxon>
        <taxon>Endopterygota</taxon>
        <taxon>Diptera</taxon>
        <taxon>Nematocera</taxon>
        <taxon>Culicoidea</taxon>
        <taxon>Culicidae</taxon>
        <taxon>Anophelinae</taxon>
        <taxon>Anopheles</taxon>
    </lineage>
</organism>
<dbReference type="Pfam" id="PF10495">
    <property type="entry name" value="PACT_coil_coil"/>
    <property type="match status" value="1"/>
</dbReference>
<evidence type="ECO:0000256" key="4">
    <source>
        <dbReference type="ARBA" id="ARBA00023054"/>
    </source>
</evidence>
<feature type="compositionally biased region" description="Polar residues" evidence="7">
    <location>
        <begin position="1093"/>
        <end position="1104"/>
    </location>
</feature>
<dbReference type="GO" id="GO:0007165">
    <property type="term" value="P:signal transduction"/>
    <property type="evidence" value="ECO:0007669"/>
    <property type="project" value="InterPro"/>
</dbReference>
<feature type="compositionally biased region" description="Basic and acidic residues" evidence="7">
    <location>
        <begin position="448"/>
        <end position="465"/>
    </location>
</feature>
<feature type="coiled-coil region" evidence="6">
    <location>
        <begin position="1537"/>
        <end position="1578"/>
    </location>
</feature>
<feature type="compositionally biased region" description="Basic and acidic residues" evidence="7">
    <location>
        <begin position="272"/>
        <end position="282"/>
    </location>
</feature>
<keyword evidence="10" id="KW-1185">Reference proteome</keyword>
<evidence type="ECO:0000256" key="7">
    <source>
        <dbReference type="SAM" id="MobiDB-lite"/>
    </source>
</evidence>
<feature type="domain" description="Pericentrin/AKAP-450 centrosomal targeting" evidence="8">
    <location>
        <begin position="3169"/>
        <end position="3260"/>
    </location>
</feature>
<feature type="region of interest" description="Disordered" evidence="7">
    <location>
        <begin position="969"/>
        <end position="1012"/>
    </location>
</feature>
<feature type="region of interest" description="Disordered" evidence="7">
    <location>
        <begin position="2883"/>
        <end position="2909"/>
    </location>
</feature>
<proteinExistence type="predicted"/>
<dbReference type="PANTHER" id="PTHR44981">
    <property type="entry name" value="PERICENTRIN-LIKE PROTEIN, ISOFORM F"/>
    <property type="match status" value="1"/>
</dbReference>
<feature type="coiled-coil region" evidence="6">
    <location>
        <begin position="3100"/>
        <end position="3144"/>
    </location>
</feature>
<feature type="region of interest" description="Disordered" evidence="7">
    <location>
        <begin position="1895"/>
        <end position="1945"/>
    </location>
</feature>
<feature type="compositionally biased region" description="Polar residues" evidence="7">
    <location>
        <begin position="28"/>
        <end position="43"/>
    </location>
</feature>
<dbReference type="InterPro" id="IPR028745">
    <property type="entry name" value="AKAP9/Pericentrin"/>
</dbReference>
<feature type="compositionally biased region" description="Low complexity" evidence="7">
    <location>
        <begin position="85"/>
        <end position="110"/>
    </location>
</feature>
<feature type="region of interest" description="Disordered" evidence="7">
    <location>
        <begin position="1089"/>
        <end position="1145"/>
    </location>
</feature>
<evidence type="ECO:0000256" key="1">
    <source>
        <dbReference type="ARBA" id="ARBA00004300"/>
    </source>
</evidence>
<feature type="compositionally biased region" description="Polar residues" evidence="7">
    <location>
        <begin position="682"/>
        <end position="691"/>
    </location>
</feature>
<evidence type="ECO:0000313" key="10">
    <source>
        <dbReference type="Proteomes" id="UP000075880"/>
    </source>
</evidence>
<feature type="region of interest" description="Disordered" evidence="7">
    <location>
        <begin position="243"/>
        <end position="328"/>
    </location>
</feature>
<feature type="compositionally biased region" description="Polar residues" evidence="7">
    <location>
        <begin position="361"/>
        <end position="383"/>
    </location>
</feature>
<feature type="compositionally biased region" description="Basic residues" evidence="7">
    <location>
        <begin position="1"/>
        <end position="10"/>
    </location>
</feature>
<feature type="region of interest" description="Disordered" evidence="7">
    <location>
        <begin position="2770"/>
        <end position="2798"/>
    </location>
</feature>
<feature type="region of interest" description="Disordered" evidence="7">
    <location>
        <begin position="533"/>
        <end position="577"/>
    </location>
</feature>
<feature type="coiled-coil region" evidence="6">
    <location>
        <begin position="1660"/>
        <end position="1769"/>
    </location>
</feature>
<feature type="coiled-coil region" evidence="6">
    <location>
        <begin position="2584"/>
        <end position="2646"/>
    </location>
</feature>
<feature type="compositionally biased region" description="Basic and acidic residues" evidence="7">
    <location>
        <begin position="385"/>
        <end position="396"/>
    </location>
</feature>
<feature type="coiled-coil region" evidence="6">
    <location>
        <begin position="1973"/>
        <end position="2154"/>
    </location>
</feature>
<evidence type="ECO:0000256" key="2">
    <source>
        <dbReference type="ARBA" id="ARBA00022490"/>
    </source>
</evidence>
<keyword evidence="5" id="KW-0206">Cytoskeleton</keyword>
<feature type="compositionally biased region" description="Polar residues" evidence="7">
    <location>
        <begin position="969"/>
        <end position="984"/>
    </location>
</feature>
<feature type="region of interest" description="Disordered" evidence="7">
    <location>
        <begin position="340"/>
        <end position="481"/>
    </location>
</feature>
<dbReference type="GO" id="GO:0060090">
    <property type="term" value="F:molecular adaptor activity"/>
    <property type="evidence" value="ECO:0007669"/>
    <property type="project" value="InterPro"/>
</dbReference>
<feature type="coiled-coil region" evidence="6">
    <location>
        <begin position="728"/>
        <end position="762"/>
    </location>
</feature>
<feature type="compositionally biased region" description="Basic residues" evidence="7">
    <location>
        <begin position="162"/>
        <end position="171"/>
    </location>
</feature>
<dbReference type="InterPro" id="IPR019528">
    <property type="entry name" value="PACT_domain"/>
</dbReference>
<feature type="coiled-coil region" evidence="6">
    <location>
        <begin position="2693"/>
        <end position="2734"/>
    </location>
</feature>
<feature type="region of interest" description="Disordered" evidence="7">
    <location>
        <begin position="503"/>
        <end position="522"/>
    </location>
</feature>
<protein>
    <recommendedName>
        <fullName evidence="8">Pericentrin/AKAP-450 centrosomal targeting domain-containing protein</fullName>
    </recommendedName>
</protein>
<feature type="compositionally biased region" description="Basic and acidic residues" evidence="7">
    <location>
        <begin position="503"/>
        <end position="512"/>
    </location>
</feature>
<feature type="region of interest" description="Disordered" evidence="7">
    <location>
        <begin position="1454"/>
        <end position="1526"/>
    </location>
</feature>
<feature type="coiled-coil region" evidence="6">
    <location>
        <begin position="2923"/>
        <end position="3063"/>
    </location>
</feature>
<dbReference type="Proteomes" id="UP000075880">
    <property type="component" value="Unassembled WGS sequence"/>
</dbReference>
<dbReference type="PANTHER" id="PTHR44981:SF2">
    <property type="entry name" value="PERICENTRIN-LIKE PROTEIN, ISOFORM F"/>
    <property type="match status" value="1"/>
</dbReference>
<feature type="region of interest" description="Disordered" evidence="7">
    <location>
        <begin position="660"/>
        <end position="691"/>
    </location>
</feature>
<feature type="region of interest" description="Disordered" evidence="7">
    <location>
        <begin position="2353"/>
        <end position="2382"/>
    </location>
</feature>
<feature type="compositionally biased region" description="Basic and acidic residues" evidence="7">
    <location>
        <begin position="1462"/>
        <end position="1475"/>
    </location>
</feature>
<feature type="compositionally biased region" description="Low complexity" evidence="7">
    <location>
        <begin position="466"/>
        <end position="476"/>
    </location>
</feature>
<feature type="compositionally biased region" description="Low complexity" evidence="7">
    <location>
        <begin position="174"/>
        <end position="184"/>
    </location>
</feature>
<evidence type="ECO:0000256" key="3">
    <source>
        <dbReference type="ARBA" id="ARBA00022553"/>
    </source>
</evidence>
<dbReference type="GO" id="GO:0005737">
    <property type="term" value="C:cytoplasm"/>
    <property type="evidence" value="ECO:0007669"/>
    <property type="project" value="UniProtKB-ARBA"/>
</dbReference>
<feature type="compositionally biased region" description="Polar residues" evidence="7">
    <location>
        <begin position="185"/>
        <end position="195"/>
    </location>
</feature>
<feature type="region of interest" description="Disordered" evidence="7">
    <location>
        <begin position="1"/>
        <end position="223"/>
    </location>
</feature>
<keyword evidence="2" id="KW-0963">Cytoplasm</keyword>
<evidence type="ECO:0000256" key="6">
    <source>
        <dbReference type="SAM" id="Coils"/>
    </source>
</evidence>
<dbReference type="GO" id="GO:0005813">
    <property type="term" value="C:centrosome"/>
    <property type="evidence" value="ECO:0007669"/>
    <property type="project" value="UniProtKB-SubCell"/>
</dbReference>